<keyword evidence="3" id="KW-1185">Reference proteome</keyword>
<dbReference type="InterPro" id="IPR012337">
    <property type="entry name" value="RNaseH-like_sf"/>
</dbReference>
<evidence type="ECO:0008006" key="4">
    <source>
        <dbReference type="Google" id="ProtNLM"/>
    </source>
</evidence>
<dbReference type="Proteomes" id="UP000240325">
    <property type="component" value="Segment"/>
</dbReference>
<sequence length="367" mass="42307">MRVLSLDVAIKNLAYCVMEKKGDEFEILKWGIIDLVDDRQKCVFLGRGDKLCQKDAKYDIYHKDNDDIFCSESKNLCVCQTHKDKSVPKIIELSKPSNDCKCVICGDASLYTLNTNIALCWCDKHYKKNGLSYYKKIVCKKITGTNCNKKPIQILAERLFEKLDSEKDFLNVDEVLIENQPHHINPTVKTVSSMLFSYFIMRSVTDKNNTKSTITDVKFFSPSNKLKVNKATTDKLLNDKRKEASEKNKTDDTTEKVKNSSKDVYDLTKNLGKVYCSALINDKDKKILDSHKKKDDLCDSFLMLFQYMFSPIPKIYADKLKKAGDDYEKELADKKENKNKPKIAKGKKKSKETDTDRWLDEVAIERK</sequence>
<feature type="region of interest" description="Disordered" evidence="1">
    <location>
        <begin position="332"/>
        <end position="356"/>
    </location>
</feature>
<organism evidence="2">
    <name type="scientific">Bodo saltans virus</name>
    <dbReference type="NCBI Taxonomy" id="2024608"/>
    <lineage>
        <taxon>Viruses</taxon>
        <taxon>Varidnaviria</taxon>
        <taxon>Bamfordvirae</taxon>
        <taxon>Nucleocytoviricota</taxon>
        <taxon>Megaviricetes</taxon>
        <taxon>Imitervirales</taxon>
        <taxon>Mimiviridae</taxon>
        <taxon>Klosneuvirinae</taxon>
        <taxon>Theiavirus</taxon>
        <taxon>Theiavirus salishense</taxon>
    </lineage>
</organism>
<dbReference type="EMBL" id="MF782455">
    <property type="protein sequence ID" value="ATZ80440.1"/>
    <property type="molecule type" value="Genomic_DNA"/>
</dbReference>
<evidence type="ECO:0000256" key="1">
    <source>
        <dbReference type="SAM" id="MobiDB-lite"/>
    </source>
</evidence>
<dbReference type="InterPro" id="IPR036397">
    <property type="entry name" value="RNaseH_sf"/>
</dbReference>
<reference evidence="2" key="1">
    <citation type="journal article" date="2017" name="Elife">
        <title>The kinetoplastid-infecting Bodo saltans virus (BsV), a window into the most abundant giant viruses in the sea.</title>
        <authorList>
            <person name="Deeg C.M."/>
            <person name="Chow C.-E.T."/>
            <person name="Suttle C.A."/>
        </authorList>
    </citation>
    <scope>NUCLEOTIDE SEQUENCE</scope>
    <source>
        <strain evidence="2">NG1</strain>
    </source>
</reference>
<feature type="compositionally biased region" description="Basic residues" evidence="1">
    <location>
        <begin position="340"/>
        <end position="350"/>
    </location>
</feature>
<proteinExistence type="predicted"/>
<evidence type="ECO:0000313" key="2">
    <source>
        <dbReference type="EMBL" id="ATZ80440.1"/>
    </source>
</evidence>
<dbReference type="Gene3D" id="3.30.420.10">
    <property type="entry name" value="Ribonuclease H-like superfamily/Ribonuclease H"/>
    <property type="match status" value="1"/>
</dbReference>
<evidence type="ECO:0000313" key="3">
    <source>
        <dbReference type="Proteomes" id="UP000240325"/>
    </source>
</evidence>
<accession>A0A2H4UU29</accession>
<protein>
    <recommendedName>
        <fullName evidence="4">Holliday junction resolvase</fullName>
    </recommendedName>
</protein>
<dbReference type="GO" id="GO:0003676">
    <property type="term" value="F:nucleic acid binding"/>
    <property type="evidence" value="ECO:0007669"/>
    <property type="project" value="InterPro"/>
</dbReference>
<name>A0A2H4UU29_9VIRU</name>
<dbReference type="SUPFAM" id="SSF53098">
    <property type="entry name" value="Ribonuclease H-like"/>
    <property type="match status" value="1"/>
</dbReference>
<gene>
    <name evidence="2" type="ORF">BMW23_0386</name>
</gene>